<dbReference type="AlphaFoldDB" id="A0A944CMY8"/>
<proteinExistence type="predicted"/>
<evidence type="ECO:0000259" key="2">
    <source>
        <dbReference type="PROSITE" id="PS51371"/>
    </source>
</evidence>
<dbReference type="RefSeq" id="WP_213368301.1">
    <property type="nucleotide sequence ID" value="NZ_QTKX01000001.1"/>
</dbReference>
<dbReference type="Gene3D" id="3.10.580.10">
    <property type="entry name" value="CBS-domain"/>
    <property type="match status" value="1"/>
</dbReference>
<dbReference type="PROSITE" id="PS51371">
    <property type="entry name" value="CBS"/>
    <property type="match status" value="1"/>
</dbReference>
<dbReference type="SUPFAM" id="SSF54631">
    <property type="entry name" value="CBS-domain pair"/>
    <property type="match status" value="1"/>
</dbReference>
<evidence type="ECO:0000313" key="3">
    <source>
        <dbReference type="EMBL" id="MBS8264723.1"/>
    </source>
</evidence>
<keyword evidence="1" id="KW-0129">CBS domain</keyword>
<evidence type="ECO:0000313" key="4">
    <source>
        <dbReference type="Proteomes" id="UP000761411"/>
    </source>
</evidence>
<name>A0A944CMY8_9BACI</name>
<organism evidence="3 4">
    <name type="scientific">Mesobacillus boroniphilus</name>
    <dbReference type="NCBI Taxonomy" id="308892"/>
    <lineage>
        <taxon>Bacteria</taxon>
        <taxon>Bacillati</taxon>
        <taxon>Bacillota</taxon>
        <taxon>Bacilli</taxon>
        <taxon>Bacillales</taxon>
        <taxon>Bacillaceae</taxon>
        <taxon>Mesobacillus</taxon>
    </lineage>
</organism>
<dbReference type="Pfam" id="PF00571">
    <property type="entry name" value="CBS"/>
    <property type="match status" value="2"/>
</dbReference>
<evidence type="ECO:0000256" key="1">
    <source>
        <dbReference type="PROSITE-ProRule" id="PRU00703"/>
    </source>
</evidence>
<accession>A0A944CMY8</accession>
<keyword evidence="4" id="KW-1185">Reference proteome</keyword>
<dbReference type="InterPro" id="IPR046342">
    <property type="entry name" value="CBS_dom_sf"/>
</dbReference>
<protein>
    <submittedName>
        <fullName evidence="3">CBS domain-containing protein</fullName>
    </submittedName>
</protein>
<dbReference type="EMBL" id="QTKX01000001">
    <property type="protein sequence ID" value="MBS8264723.1"/>
    <property type="molecule type" value="Genomic_DNA"/>
</dbReference>
<dbReference type="CDD" id="cd02205">
    <property type="entry name" value="CBS_pair_SF"/>
    <property type="match status" value="1"/>
</dbReference>
<dbReference type="Proteomes" id="UP000761411">
    <property type="component" value="Unassembled WGS sequence"/>
</dbReference>
<dbReference type="InterPro" id="IPR000644">
    <property type="entry name" value="CBS_dom"/>
</dbReference>
<reference evidence="3 4" key="1">
    <citation type="journal article" date="2021" name="Microorganisms">
        <title>Bacterial Dimethylsulfoniopropionate Biosynthesis in the East China Sea.</title>
        <authorList>
            <person name="Liu J."/>
            <person name="Zhang Y."/>
            <person name="Liu J."/>
            <person name="Zhong H."/>
            <person name="Williams B.T."/>
            <person name="Zheng Y."/>
            <person name="Curson A.R.J."/>
            <person name="Sun C."/>
            <person name="Sun H."/>
            <person name="Song D."/>
            <person name="Wagner Mackenzie B."/>
            <person name="Bermejo Martinez A."/>
            <person name="Todd J.D."/>
            <person name="Zhang X.H."/>
        </authorList>
    </citation>
    <scope>NUCLEOTIDE SEQUENCE [LARGE SCALE GENOMIC DNA]</scope>
    <source>
        <strain evidence="3 4">ESS08</strain>
    </source>
</reference>
<sequence>MFVKSIMIPKYKCVTAQQEETLQSVLEKLDSNEIDGVPVLDGDKYAGVVTRYGIFQEYFNTGGQKDEFLQNKLAKDVLCLQDQILHGIEIFENTLVKLKDIPLMAVIDENGKFQGIVTRSDALDQFQSAFGVHREGVRIAFTSVETEGRIARLADIAHQFHEHIISLVTFDETDKLVRRIVMKIEKKDNIDKFIKKLEQSGFRILDIHDV</sequence>
<feature type="domain" description="CBS" evidence="2">
    <location>
        <begin position="7"/>
        <end position="67"/>
    </location>
</feature>
<comment type="caution">
    <text evidence="3">The sequence shown here is derived from an EMBL/GenBank/DDBJ whole genome shotgun (WGS) entry which is preliminary data.</text>
</comment>
<gene>
    <name evidence="3" type="ORF">DYI25_09765</name>
</gene>